<dbReference type="Proteomes" id="UP001285521">
    <property type="component" value="Unassembled WGS sequence"/>
</dbReference>
<accession>A0ABU4T8I9</accession>
<dbReference type="EMBL" id="JAXAVW010000027">
    <property type="protein sequence ID" value="MDX8034483.1"/>
    <property type="molecule type" value="Genomic_DNA"/>
</dbReference>
<dbReference type="RefSeq" id="WP_319969502.1">
    <property type="nucleotide sequence ID" value="NZ_JAXAVW010000027.1"/>
</dbReference>
<name>A0ABU4T8I9_9PSEU</name>
<proteinExistence type="predicted"/>
<gene>
    <name evidence="1" type="ORF">SK803_30055</name>
</gene>
<organism evidence="1 2">
    <name type="scientific">Lentzea miocenica</name>
    <dbReference type="NCBI Taxonomy" id="3095431"/>
    <lineage>
        <taxon>Bacteria</taxon>
        <taxon>Bacillati</taxon>
        <taxon>Actinomycetota</taxon>
        <taxon>Actinomycetes</taxon>
        <taxon>Pseudonocardiales</taxon>
        <taxon>Pseudonocardiaceae</taxon>
        <taxon>Lentzea</taxon>
    </lineage>
</organism>
<reference evidence="1 2" key="1">
    <citation type="submission" date="2023-11" db="EMBL/GenBank/DDBJ databases">
        <title>Lentzea sokolovensis, sp. nov., Lentzea kristufkii, sp. nov., and Lentzea miocenensis, sp. nov., rare actinobacteria from Sokolov Coal Basin, Miocene lacustrine sediment, Czech Republic.</title>
        <authorList>
            <person name="Lara A."/>
            <person name="Kotroba L."/>
            <person name="Nouioui I."/>
            <person name="Neumann-Schaal M."/>
            <person name="Mast Y."/>
            <person name="Chronakova A."/>
        </authorList>
    </citation>
    <scope>NUCLEOTIDE SEQUENCE [LARGE SCALE GENOMIC DNA]</scope>
    <source>
        <strain evidence="1 2">BCCO 10_0856</strain>
    </source>
</reference>
<protein>
    <submittedName>
        <fullName evidence="1">Uncharacterized protein</fullName>
    </submittedName>
</protein>
<sequence>MRDDDVGWPYVGGSGVFHDKGWGWVGSTWRDRYVTGSAGWVAEYRHMVEIVDSVLSSGVSDRLLVSTSMHDLLIHPAGDEAGEYQTILVVSPANYPLLRGHMGLAFFNGRRREYRQYLVEDAVEAFWDVVGEKYGIRR</sequence>
<evidence type="ECO:0000313" key="2">
    <source>
        <dbReference type="Proteomes" id="UP001285521"/>
    </source>
</evidence>
<keyword evidence="2" id="KW-1185">Reference proteome</keyword>
<evidence type="ECO:0000313" key="1">
    <source>
        <dbReference type="EMBL" id="MDX8034483.1"/>
    </source>
</evidence>
<reference evidence="1 2" key="2">
    <citation type="submission" date="2023-11" db="EMBL/GenBank/DDBJ databases">
        <authorList>
            <person name="Lara A.C."/>
            <person name="Chronakova A."/>
        </authorList>
    </citation>
    <scope>NUCLEOTIDE SEQUENCE [LARGE SCALE GENOMIC DNA]</scope>
    <source>
        <strain evidence="1 2">BCCO 10_0856</strain>
    </source>
</reference>
<comment type="caution">
    <text evidence="1">The sequence shown here is derived from an EMBL/GenBank/DDBJ whole genome shotgun (WGS) entry which is preliminary data.</text>
</comment>